<accession>A0A7J0BE43</accession>
<comment type="function">
    <text evidence="11 15">F(1)F(0) ATP synthase produces ATP from ADP in the presence of a proton or sodium gradient. F-type ATPases consist of two structural domains, F(1) containing the extramembraneous catalytic core and F(0) containing the membrane proton channel, linked together by a central stalk and a peripheral stalk. During catalysis, ATP synthesis in the catalytic domain of F(1) is coupled via a rotary mechanism of the central stalk subunits to proton translocation.</text>
</comment>
<keyword evidence="6 15" id="KW-0375">Hydrogen ion transport</keyword>
<dbReference type="PANTHER" id="PTHR33445:SF1">
    <property type="entry name" value="ATP SYNTHASE SUBUNIT B"/>
    <property type="match status" value="1"/>
</dbReference>
<evidence type="ECO:0000256" key="9">
    <source>
        <dbReference type="ARBA" id="ARBA00023136"/>
    </source>
</evidence>
<evidence type="ECO:0000256" key="8">
    <source>
        <dbReference type="ARBA" id="ARBA00023065"/>
    </source>
</evidence>
<organism evidence="19 20">
    <name type="scientific">Desulfovibrio subterraneus</name>
    <dbReference type="NCBI Taxonomy" id="2718620"/>
    <lineage>
        <taxon>Bacteria</taxon>
        <taxon>Pseudomonadati</taxon>
        <taxon>Thermodesulfobacteriota</taxon>
        <taxon>Desulfovibrionia</taxon>
        <taxon>Desulfovibrionales</taxon>
        <taxon>Desulfovibrionaceae</taxon>
        <taxon>Desulfovibrio</taxon>
    </lineage>
</organism>
<keyword evidence="18" id="KW-0732">Signal</keyword>
<dbReference type="InterPro" id="IPR005864">
    <property type="entry name" value="ATP_synth_F0_bsu_bac"/>
</dbReference>
<dbReference type="CDD" id="cd06503">
    <property type="entry name" value="ATP-synt_Fo_b"/>
    <property type="match status" value="1"/>
</dbReference>
<dbReference type="HAMAP" id="MF_01398">
    <property type="entry name" value="ATP_synth_b_bprime"/>
    <property type="match status" value="1"/>
</dbReference>
<feature type="transmembrane region" description="Helical" evidence="15">
    <location>
        <begin position="33"/>
        <end position="53"/>
    </location>
</feature>
<evidence type="ECO:0000256" key="17">
    <source>
        <dbReference type="SAM" id="Coils"/>
    </source>
</evidence>
<keyword evidence="3 15" id="KW-1003">Cell membrane</keyword>
<dbReference type="GO" id="GO:0046933">
    <property type="term" value="F:proton-transporting ATP synthase activity, rotational mechanism"/>
    <property type="evidence" value="ECO:0007669"/>
    <property type="project" value="UniProtKB-UniRule"/>
</dbReference>
<evidence type="ECO:0000256" key="12">
    <source>
        <dbReference type="ARBA" id="ARBA00025614"/>
    </source>
</evidence>
<evidence type="ECO:0000256" key="1">
    <source>
        <dbReference type="ARBA" id="ARBA00005513"/>
    </source>
</evidence>
<evidence type="ECO:0000256" key="16">
    <source>
        <dbReference type="RuleBase" id="RU003848"/>
    </source>
</evidence>
<dbReference type="InterPro" id="IPR002146">
    <property type="entry name" value="ATP_synth_b/b'su_bac/chlpt"/>
</dbReference>
<evidence type="ECO:0000256" key="6">
    <source>
        <dbReference type="ARBA" id="ARBA00022781"/>
    </source>
</evidence>
<name>A0A7J0BE43_9BACT</name>
<dbReference type="GO" id="GO:0045259">
    <property type="term" value="C:proton-transporting ATP synthase complex"/>
    <property type="evidence" value="ECO:0007669"/>
    <property type="project" value="UniProtKB-KW"/>
</dbReference>
<evidence type="ECO:0000256" key="18">
    <source>
        <dbReference type="SAM" id="SignalP"/>
    </source>
</evidence>
<protein>
    <recommendedName>
        <fullName evidence="15">ATP synthase subunit b</fullName>
    </recommendedName>
    <alternativeName>
        <fullName evidence="15">ATP synthase F(0) sector subunit b</fullName>
    </alternativeName>
    <alternativeName>
        <fullName evidence="15">ATPase subunit I</fullName>
    </alternativeName>
    <alternativeName>
        <fullName evidence="15">F-type ATPase subunit b</fullName>
        <shortName evidence="15">F-ATPase subunit b</shortName>
    </alternativeName>
</protein>
<feature type="chain" id="PRO_5029792993" description="ATP synthase subunit b" evidence="18">
    <location>
        <begin position="27"/>
        <end position="189"/>
    </location>
</feature>
<keyword evidence="4 15" id="KW-0138">CF(0)</keyword>
<comment type="subunit">
    <text evidence="13">F-type ATPases have 2 components, F(1) - the catalytic core - and F(0) - the membrane proton channel. F(1) has five subunits: alpha(3), beta(3), gamma(1), delta(1), epsilon(1). F(0) has four main subunits: a(1), b(2) and c(10-14). The alpha and beta chains form an alternating ring which encloses part of the gamma chain. F(1) is attached to F(0) by a central stalk formed by the gamma and epsilon chains, while a peripheral stalk is formed by the delta and b chains.</text>
</comment>
<gene>
    <name evidence="15 19" type="primary">atpF</name>
    <name evidence="19" type="ORF">DSM101010T_03450</name>
</gene>
<evidence type="ECO:0000313" key="20">
    <source>
        <dbReference type="Proteomes" id="UP000503840"/>
    </source>
</evidence>
<comment type="subcellular location">
    <subcellularLocation>
        <location evidence="15">Cell membrane</location>
        <topology evidence="15">Single-pass membrane protein</topology>
    </subcellularLocation>
    <subcellularLocation>
        <location evidence="14">Endomembrane system</location>
        <topology evidence="14">Single-pass membrane protein</topology>
    </subcellularLocation>
</comment>
<dbReference type="PANTHER" id="PTHR33445">
    <property type="entry name" value="ATP SYNTHASE SUBUNIT B', CHLOROPLASTIC"/>
    <property type="match status" value="1"/>
</dbReference>
<keyword evidence="5 15" id="KW-0812">Transmembrane</keyword>
<dbReference type="GO" id="GO:0046961">
    <property type="term" value="F:proton-transporting ATPase activity, rotational mechanism"/>
    <property type="evidence" value="ECO:0007669"/>
    <property type="project" value="TreeGrafter"/>
</dbReference>
<keyword evidence="9 15" id="KW-0472">Membrane</keyword>
<dbReference type="InterPro" id="IPR050059">
    <property type="entry name" value="ATP_synthase_B_chain"/>
</dbReference>
<evidence type="ECO:0000256" key="14">
    <source>
        <dbReference type="ARBA" id="ARBA00037847"/>
    </source>
</evidence>
<sequence>MKGLRILTGALALTLFSVAVAFASEAAGGHELPWGNFAARVVTFAVVVGVIWFKAGKKIVGFFSGRRTGIEQELADLETRKTQARKSLADVEQRIANIEAERKEIIAEYRAQGERIKDAIIAKAEQTASQITAQATKTAETEVKQAVEQMRAEMAELVVSAAEKMLAEKLTVEDHEKLIDKYLTKVVLN</sequence>
<evidence type="ECO:0000256" key="3">
    <source>
        <dbReference type="ARBA" id="ARBA00022475"/>
    </source>
</evidence>
<comment type="function">
    <text evidence="12">Component of the F(0) channel, it forms part of the peripheral stalk, linking F(1) to F(0). The b'-subunit is a diverged and duplicated form of b found in plants and photosynthetic bacteria.</text>
</comment>
<evidence type="ECO:0000313" key="19">
    <source>
        <dbReference type="EMBL" id="GFM31980.1"/>
    </source>
</evidence>
<dbReference type="RefSeq" id="WP_174403666.1">
    <property type="nucleotide sequence ID" value="NZ_BLVO01000004.1"/>
</dbReference>
<dbReference type="Proteomes" id="UP000503840">
    <property type="component" value="Unassembled WGS sequence"/>
</dbReference>
<comment type="caution">
    <text evidence="19">The sequence shown here is derived from an EMBL/GenBank/DDBJ whole genome shotgun (WGS) entry which is preliminary data.</text>
</comment>
<evidence type="ECO:0000256" key="10">
    <source>
        <dbReference type="ARBA" id="ARBA00023310"/>
    </source>
</evidence>
<comment type="similarity">
    <text evidence="1 15 16">Belongs to the ATPase B chain family.</text>
</comment>
<keyword evidence="10 15" id="KW-0066">ATP synthesis</keyword>
<dbReference type="AlphaFoldDB" id="A0A7J0BE43"/>
<keyword evidence="17" id="KW-0175">Coiled coil</keyword>
<evidence type="ECO:0000256" key="15">
    <source>
        <dbReference type="HAMAP-Rule" id="MF_01398"/>
    </source>
</evidence>
<dbReference type="EMBL" id="BLVO01000004">
    <property type="protein sequence ID" value="GFM31980.1"/>
    <property type="molecule type" value="Genomic_DNA"/>
</dbReference>
<keyword evidence="7 15" id="KW-1133">Transmembrane helix</keyword>
<keyword evidence="8 15" id="KW-0406">Ion transport</keyword>
<evidence type="ECO:0000256" key="2">
    <source>
        <dbReference type="ARBA" id="ARBA00022448"/>
    </source>
</evidence>
<dbReference type="GO" id="GO:0012505">
    <property type="term" value="C:endomembrane system"/>
    <property type="evidence" value="ECO:0007669"/>
    <property type="project" value="UniProtKB-SubCell"/>
</dbReference>
<evidence type="ECO:0000256" key="11">
    <source>
        <dbReference type="ARBA" id="ARBA00025198"/>
    </source>
</evidence>
<dbReference type="GO" id="GO:0005886">
    <property type="term" value="C:plasma membrane"/>
    <property type="evidence" value="ECO:0007669"/>
    <property type="project" value="UniProtKB-SubCell"/>
</dbReference>
<keyword evidence="20" id="KW-1185">Reference proteome</keyword>
<comment type="subunit">
    <text evidence="15">F-type ATPases have 2 components, F(1) - the catalytic core - and F(0) - the membrane proton channel. F(1) has five subunits: alpha(3), beta(3), gamma(1), delta(1), epsilon(1). F(0) has three main subunits: a(1), b(2) and c(10-14). The alpha and beta chains form an alternating ring which encloses part of the gamma chain. F(1) is attached to F(0) by a central stalk formed by the gamma and epsilon chains, while a peripheral stalk is formed by the delta and b chains.</text>
</comment>
<feature type="coiled-coil region" evidence="17">
    <location>
        <begin position="67"/>
        <end position="108"/>
    </location>
</feature>
<proteinExistence type="inferred from homology"/>
<dbReference type="NCBIfam" id="TIGR01144">
    <property type="entry name" value="ATP_synt_b"/>
    <property type="match status" value="1"/>
</dbReference>
<dbReference type="Pfam" id="PF00430">
    <property type="entry name" value="ATP-synt_B"/>
    <property type="match status" value="1"/>
</dbReference>
<evidence type="ECO:0000256" key="13">
    <source>
        <dbReference type="ARBA" id="ARBA00026054"/>
    </source>
</evidence>
<reference evidence="19 20" key="1">
    <citation type="submission" date="2020-05" db="EMBL/GenBank/DDBJ databases">
        <title>Draft genome sequence of Desulfovibrio sp. strain HN2T.</title>
        <authorList>
            <person name="Ueno A."/>
            <person name="Tamazawa S."/>
            <person name="Tamamura S."/>
            <person name="Murakami T."/>
            <person name="Kiyama T."/>
            <person name="Inomata H."/>
            <person name="Amano Y."/>
            <person name="Miyakawa K."/>
            <person name="Tamaki H."/>
            <person name="Naganuma T."/>
            <person name="Kaneko K."/>
        </authorList>
    </citation>
    <scope>NUCLEOTIDE SEQUENCE [LARGE SCALE GENOMIC DNA]</scope>
    <source>
        <strain evidence="19 20">HN2</strain>
    </source>
</reference>
<evidence type="ECO:0000256" key="5">
    <source>
        <dbReference type="ARBA" id="ARBA00022692"/>
    </source>
</evidence>
<evidence type="ECO:0000256" key="7">
    <source>
        <dbReference type="ARBA" id="ARBA00022989"/>
    </source>
</evidence>
<feature type="signal peptide" evidence="18">
    <location>
        <begin position="1"/>
        <end position="26"/>
    </location>
</feature>
<evidence type="ECO:0000256" key="4">
    <source>
        <dbReference type="ARBA" id="ARBA00022547"/>
    </source>
</evidence>
<keyword evidence="2 15" id="KW-0813">Transport</keyword>